<dbReference type="GeneID" id="78570242"/>
<dbReference type="Proteomes" id="UP000254235">
    <property type="component" value="Unassembled WGS sequence"/>
</dbReference>
<dbReference type="RefSeq" id="WP_115082905.1">
    <property type="nucleotide sequence ID" value="NZ_UGTP01000001.1"/>
</dbReference>
<sequence>MKLKELKTLFKISIEQTLLEPLLKVGFKWKKSSMGFQRNKGDFSQSILFFLSPIKYYDDESIGHITIMIRLDAPKITEIATQLKGANNKFDAIDTFINVDAGIFVGTHTLEWRPTSIDNMNELIENNIKPLIINTIVPTLNNRSSVQNVLNDFENSENYLFANSKEVNALLAIAMYYMQNDIANAKKVINEYLLSDDVYRERYKDALLRLNI</sequence>
<reference evidence="1 2" key="1">
    <citation type="submission" date="2018-06" db="EMBL/GenBank/DDBJ databases">
        <authorList>
            <consortium name="Pathogen Informatics"/>
            <person name="Doyle S."/>
        </authorList>
    </citation>
    <scope>NUCLEOTIDE SEQUENCE [LARGE SCALE GENOMIC DNA]</scope>
    <source>
        <strain evidence="1 2">NCTC13043</strain>
    </source>
</reference>
<name>A0A379EZM8_9BACT</name>
<organism evidence="1 2">
    <name type="scientific">Prevotella pallens</name>
    <dbReference type="NCBI Taxonomy" id="60133"/>
    <lineage>
        <taxon>Bacteria</taxon>
        <taxon>Pseudomonadati</taxon>
        <taxon>Bacteroidota</taxon>
        <taxon>Bacteroidia</taxon>
        <taxon>Bacteroidales</taxon>
        <taxon>Prevotellaceae</taxon>
        <taxon>Prevotella</taxon>
    </lineage>
</organism>
<dbReference type="OrthoDB" id="1082697at2"/>
<evidence type="ECO:0000313" key="1">
    <source>
        <dbReference type="EMBL" id="SUC11653.1"/>
    </source>
</evidence>
<proteinExistence type="predicted"/>
<evidence type="ECO:0000313" key="2">
    <source>
        <dbReference type="Proteomes" id="UP000254235"/>
    </source>
</evidence>
<protein>
    <recommendedName>
        <fullName evidence="3">DUF4304 domain-containing protein</fullName>
    </recommendedName>
</protein>
<dbReference type="AlphaFoldDB" id="A0A379EZM8"/>
<accession>A0A379EZM8</accession>
<dbReference type="EMBL" id="UGTP01000001">
    <property type="protein sequence ID" value="SUC11653.1"/>
    <property type="molecule type" value="Genomic_DNA"/>
</dbReference>
<evidence type="ECO:0008006" key="3">
    <source>
        <dbReference type="Google" id="ProtNLM"/>
    </source>
</evidence>
<gene>
    <name evidence="1" type="ORF">NCTC13043_00509</name>
</gene>